<dbReference type="Pfam" id="PF01935">
    <property type="entry name" value="DUF87"/>
    <property type="match status" value="1"/>
</dbReference>
<name>Q74M38_NANEQ</name>
<evidence type="ECO:0000256" key="2">
    <source>
        <dbReference type="ARBA" id="ARBA00034617"/>
    </source>
</evidence>
<reference evidence="6 7" key="1">
    <citation type="journal article" date="2003" name="Proc. Natl. Acad. Sci. U.S.A.">
        <title>The genome of Nanoarchaeum equitans: insights into early archaeal evolution and derived parasitism.</title>
        <authorList>
            <person name="Waters E."/>
            <person name="Hohn M.J."/>
            <person name="Ahel I."/>
            <person name="Graham D.E."/>
            <person name="Adams M.D."/>
            <person name="Barnstead M."/>
            <person name="Beeson K.Y."/>
            <person name="Bibbs L."/>
            <person name="Bolanos R."/>
            <person name="Keller M."/>
            <person name="Kretz K."/>
            <person name="Lin X."/>
            <person name="Mathur E."/>
            <person name="Ni J."/>
            <person name="Podar M."/>
            <person name="Richardson T."/>
            <person name="Sutton G.G."/>
            <person name="Simon M."/>
            <person name="Soll D."/>
            <person name="Stetter K.O."/>
            <person name="Short J.M."/>
            <person name="Noordewier M."/>
        </authorList>
    </citation>
    <scope>NUCLEOTIDE SEQUENCE [LARGE SCALE GENOMIC DNA]</scope>
    <source>
        <strain evidence="6 7">Kin4-M</strain>
    </source>
</reference>
<evidence type="ECO:0000256" key="3">
    <source>
        <dbReference type="ARBA" id="ARBA00048954"/>
    </source>
</evidence>
<dbReference type="GO" id="GO:0043138">
    <property type="term" value="F:3'-5' DNA helicase activity"/>
    <property type="evidence" value="ECO:0007669"/>
    <property type="project" value="UniProtKB-EC"/>
</dbReference>
<dbReference type="KEGG" id="neq:NEQ527"/>
<accession>Q74M38</accession>
<protein>
    <submittedName>
        <fullName evidence="6">NEQ527</fullName>
    </submittedName>
</protein>
<dbReference type="BioCyc" id="NEQU228908:GJB6-559-MONOMER"/>
<comment type="catalytic activity">
    <reaction evidence="4">
        <text>ATP + H2O = ADP + phosphate + H(+)</text>
        <dbReference type="Rhea" id="RHEA:13065"/>
        <dbReference type="ChEBI" id="CHEBI:15377"/>
        <dbReference type="ChEBI" id="CHEBI:15378"/>
        <dbReference type="ChEBI" id="CHEBI:30616"/>
        <dbReference type="ChEBI" id="CHEBI:43474"/>
        <dbReference type="ChEBI" id="CHEBI:456216"/>
        <dbReference type="EC" id="5.6.2.4"/>
    </reaction>
</comment>
<evidence type="ECO:0000313" key="7">
    <source>
        <dbReference type="Proteomes" id="UP000000578"/>
    </source>
</evidence>
<organism evidence="6 7">
    <name type="scientific">Nanoarchaeum equitans (strain Kin4-M)</name>
    <dbReference type="NCBI Taxonomy" id="228908"/>
    <lineage>
        <taxon>Archaea</taxon>
        <taxon>Nanobdellota</taxon>
        <taxon>Candidatus Nanoarchaeia</taxon>
        <taxon>Nanoarchaeales</taxon>
        <taxon>Nanoarchaeaceae</taxon>
        <taxon>Nanoarchaeum</taxon>
    </lineage>
</organism>
<dbReference type="EMBL" id="AE017199">
    <property type="protein sequence ID" value="AAR39368.1"/>
    <property type="molecule type" value="Genomic_DNA"/>
</dbReference>
<dbReference type="GO" id="GO:0043139">
    <property type="term" value="F:5'-3' DNA helicase activity"/>
    <property type="evidence" value="ECO:0007669"/>
    <property type="project" value="UniProtKB-EC"/>
</dbReference>
<dbReference type="PANTHER" id="PTHR42957:SF1">
    <property type="entry name" value="HELICASE MJ1565-RELATED"/>
    <property type="match status" value="1"/>
</dbReference>
<dbReference type="EnsemblBacteria" id="AAR39368">
    <property type="protein sequence ID" value="AAR39368"/>
    <property type="gene ID" value="NEQ527"/>
</dbReference>
<keyword evidence="7" id="KW-1185">Reference proteome</keyword>
<sequence>MEYNAVVLEADREEIKILTKENLHLDDYVIIEKNQDKWIGIVKNKRFTLGEIGKAFIDLKFERILKESEWIENRGKNLYVIQLLAQNDSEIIDIPTHNVLIRKAKEEEIEKAIPKGSIEIGKASNIKIYTNKNVIFSPHIGVFGQTGSGKSNFVKLILKQIKKEDPDATIIILDRHGEYEQAFGDYAKYPEIKIDIKNLNPNEYVSFYELLFNVPPNYTNLHTVLFNTLDLLYEADNSLFENRTIADFFETMWGNKNLEEFRELKQKLNRLSMNLVEDYDKTRIRLLRRWRAIERFAKDLLLLKPSIGNQYIIERIVPNQINVIRLKAKRLSTKIYGAVLSILLYETLLLKTGEIDLSNLEKSNIYIVMEEAHAYLNRTYEDLLETAITLAREGRKFNVHLLVVAQSPSGLDSELLSQLTTIAAFRLTAREDINRVADMLGISASSIKGLPKYTAYFYSVEFRLPMPLKIRSIKHDTIKLIKDYDLSHL</sequence>
<feature type="domain" description="Helicase HerA central" evidence="5">
    <location>
        <begin position="118"/>
        <end position="314"/>
    </location>
</feature>
<evidence type="ECO:0000259" key="5">
    <source>
        <dbReference type="Pfam" id="PF01935"/>
    </source>
</evidence>
<evidence type="ECO:0000313" key="6">
    <source>
        <dbReference type="EMBL" id="AAR39368.1"/>
    </source>
</evidence>
<dbReference type="InterPro" id="IPR027417">
    <property type="entry name" value="P-loop_NTPase"/>
</dbReference>
<dbReference type="AlphaFoldDB" id="Q74M38"/>
<dbReference type="Gene3D" id="3.40.50.300">
    <property type="entry name" value="P-loop containing nucleotide triphosphate hydrolases"/>
    <property type="match status" value="2"/>
</dbReference>
<dbReference type="HOGENOM" id="CLU_513616_0_0_2"/>
<gene>
    <name evidence="6" type="ordered locus">NEQ527</name>
</gene>
<dbReference type="InterPro" id="IPR008571">
    <property type="entry name" value="HerA-like"/>
</dbReference>
<evidence type="ECO:0000256" key="4">
    <source>
        <dbReference type="ARBA" id="ARBA00048988"/>
    </source>
</evidence>
<dbReference type="STRING" id="228908.NEQ527"/>
<comment type="catalytic activity">
    <reaction evidence="2">
        <text>Couples ATP hydrolysis with the unwinding of duplex DNA by translocating in the 3'-5' direction.</text>
        <dbReference type="EC" id="5.6.2.4"/>
    </reaction>
</comment>
<comment type="similarity">
    <text evidence="1">Belongs to the HerA family.</text>
</comment>
<evidence type="ECO:0000256" key="1">
    <source>
        <dbReference type="ARBA" id="ARBA00007816"/>
    </source>
</evidence>
<comment type="catalytic activity">
    <reaction evidence="3">
        <text>ATP + H2O = ADP + phosphate + H(+)</text>
        <dbReference type="Rhea" id="RHEA:13065"/>
        <dbReference type="ChEBI" id="CHEBI:15377"/>
        <dbReference type="ChEBI" id="CHEBI:15378"/>
        <dbReference type="ChEBI" id="CHEBI:30616"/>
        <dbReference type="ChEBI" id="CHEBI:43474"/>
        <dbReference type="ChEBI" id="CHEBI:456216"/>
        <dbReference type="EC" id="5.6.2.3"/>
    </reaction>
</comment>
<proteinExistence type="inferred from homology"/>
<dbReference type="PANTHER" id="PTHR42957">
    <property type="entry name" value="HELICASE MJ1565-RELATED"/>
    <property type="match status" value="1"/>
</dbReference>
<dbReference type="Proteomes" id="UP000000578">
    <property type="component" value="Chromosome"/>
</dbReference>
<dbReference type="SUPFAM" id="SSF52540">
    <property type="entry name" value="P-loop containing nucleoside triphosphate hydrolases"/>
    <property type="match status" value="1"/>
</dbReference>
<dbReference type="InterPro" id="IPR002789">
    <property type="entry name" value="HerA_central"/>
</dbReference>